<gene>
    <name evidence="1" type="ORF">Scep_012371</name>
</gene>
<name>A0AAP0JGR5_9MAGN</name>
<evidence type="ECO:0000313" key="1">
    <source>
        <dbReference type="EMBL" id="KAK9132843.1"/>
    </source>
</evidence>
<reference evidence="1 2" key="1">
    <citation type="submission" date="2024-01" db="EMBL/GenBank/DDBJ databases">
        <title>Genome assemblies of Stephania.</title>
        <authorList>
            <person name="Yang L."/>
        </authorList>
    </citation>
    <scope>NUCLEOTIDE SEQUENCE [LARGE SCALE GENOMIC DNA]</scope>
    <source>
        <strain evidence="1">JXDWG</strain>
        <tissue evidence="1">Leaf</tissue>
    </source>
</reference>
<dbReference type="Proteomes" id="UP001419268">
    <property type="component" value="Unassembled WGS sequence"/>
</dbReference>
<accession>A0AAP0JGR5</accession>
<proteinExistence type="predicted"/>
<comment type="caution">
    <text evidence="1">The sequence shown here is derived from an EMBL/GenBank/DDBJ whole genome shotgun (WGS) entry which is preliminary data.</text>
</comment>
<keyword evidence="2" id="KW-1185">Reference proteome</keyword>
<dbReference type="EMBL" id="JBBNAG010000005">
    <property type="protein sequence ID" value="KAK9132843.1"/>
    <property type="molecule type" value="Genomic_DNA"/>
</dbReference>
<evidence type="ECO:0000313" key="2">
    <source>
        <dbReference type="Proteomes" id="UP001419268"/>
    </source>
</evidence>
<organism evidence="1 2">
    <name type="scientific">Stephania cephalantha</name>
    <dbReference type="NCBI Taxonomy" id="152367"/>
    <lineage>
        <taxon>Eukaryota</taxon>
        <taxon>Viridiplantae</taxon>
        <taxon>Streptophyta</taxon>
        <taxon>Embryophyta</taxon>
        <taxon>Tracheophyta</taxon>
        <taxon>Spermatophyta</taxon>
        <taxon>Magnoliopsida</taxon>
        <taxon>Ranunculales</taxon>
        <taxon>Menispermaceae</taxon>
        <taxon>Menispermoideae</taxon>
        <taxon>Cissampelideae</taxon>
        <taxon>Stephania</taxon>
    </lineage>
</organism>
<sequence>MACSLHRLSVELLQLQIEGRLLRGLRLAWQRALRGAAEERDESRPDIAGRSCSVHLEAEEDRVVVALELGEVEKLGRDAVEFLGLGFGGC</sequence>
<protein>
    <submittedName>
        <fullName evidence="1">Uncharacterized protein</fullName>
    </submittedName>
</protein>
<dbReference type="AlphaFoldDB" id="A0AAP0JGR5"/>